<keyword evidence="13" id="KW-0809">Transit peptide</keyword>
<evidence type="ECO:0000256" key="2">
    <source>
        <dbReference type="ARBA" id="ARBA00001946"/>
    </source>
</evidence>
<dbReference type="PANTHER" id="PTHR13547:SF1">
    <property type="entry name" value="MITOCHONDRIAL RIBONUCLEASE P CATALYTIC SUBUNIT"/>
    <property type="match status" value="1"/>
</dbReference>
<feature type="repeat" description="PPR" evidence="15">
    <location>
        <begin position="142"/>
        <end position="176"/>
    </location>
</feature>
<dbReference type="InterPro" id="IPR033443">
    <property type="entry name" value="PROP1-like_PPR_dom"/>
</dbReference>
<dbReference type="InterPro" id="IPR031595">
    <property type="entry name" value="PRORP_C"/>
</dbReference>
<keyword evidence="8" id="KW-0479">Metal-binding</keyword>
<keyword evidence="14" id="KW-0496">Mitochondrion</keyword>
<evidence type="ECO:0000256" key="6">
    <source>
        <dbReference type="ARBA" id="ARBA00022694"/>
    </source>
</evidence>
<dbReference type="GO" id="GO:0046872">
    <property type="term" value="F:metal ion binding"/>
    <property type="evidence" value="ECO:0007669"/>
    <property type="project" value="UniProtKB-KW"/>
</dbReference>
<evidence type="ECO:0000256" key="1">
    <source>
        <dbReference type="ARBA" id="ARBA00000928"/>
    </source>
</evidence>
<feature type="domain" description="PROP1-like PPR" evidence="18">
    <location>
        <begin position="33"/>
        <end position="178"/>
    </location>
</feature>
<gene>
    <name evidence="19" type="ORF">PECAL_6P14690</name>
</gene>
<dbReference type="OrthoDB" id="46913at2759"/>
<name>A0A8J2X3P8_9STRA</name>
<dbReference type="PROSITE" id="PS51375">
    <property type="entry name" value="PPR"/>
    <property type="match status" value="1"/>
</dbReference>
<dbReference type="InterPro" id="IPR002885">
    <property type="entry name" value="PPR_rpt"/>
</dbReference>
<dbReference type="AlphaFoldDB" id="A0A8J2X3P8"/>
<dbReference type="SUPFAM" id="SSF48452">
    <property type="entry name" value="TPR-like"/>
    <property type="match status" value="1"/>
</dbReference>
<dbReference type="Pfam" id="PF17177">
    <property type="entry name" value="PPR_long"/>
    <property type="match status" value="1"/>
</dbReference>
<keyword evidence="9" id="KW-0677">Repeat</keyword>
<evidence type="ECO:0000256" key="15">
    <source>
        <dbReference type="PROSITE-ProRule" id="PRU00708"/>
    </source>
</evidence>
<dbReference type="GO" id="GO:0001682">
    <property type="term" value="P:tRNA 5'-leader removal"/>
    <property type="evidence" value="ECO:0007669"/>
    <property type="project" value="TreeGrafter"/>
</dbReference>
<evidence type="ECO:0000256" key="3">
    <source>
        <dbReference type="ARBA" id="ARBA00004173"/>
    </source>
</evidence>
<evidence type="ECO:0000256" key="9">
    <source>
        <dbReference type="ARBA" id="ARBA00022737"/>
    </source>
</evidence>
<dbReference type="Proteomes" id="UP000789595">
    <property type="component" value="Unassembled WGS sequence"/>
</dbReference>
<keyword evidence="10" id="KW-0378">Hydrolase</keyword>
<keyword evidence="16" id="KW-0732">Signal</keyword>
<accession>A0A8J2X3P8</accession>
<evidence type="ECO:0000256" key="16">
    <source>
        <dbReference type="SAM" id="SignalP"/>
    </source>
</evidence>
<feature type="domain" description="PRORP" evidence="17">
    <location>
        <begin position="262"/>
        <end position="420"/>
    </location>
</feature>
<comment type="catalytic activity">
    <reaction evidence="1">
        <text>Endonucleolytic cleavage of RNA, removing 5'-extranucleotides from tRNA precursor.</text>
        <dbReference type="EC" id="3.1.26.5"/>
    </reaction>
</comment>
<dbReference type="NCBIfam" id="TIGR00756">
    <property type="entry name" value="PPR"/>
    <property type="match status" value="2"/>
</dbReference>
<comment type="cofactor">
    <cofactor evidence="2">
        <name>Mg(2+)</name>
        <dbReference type="ChEBI" id="CHEBI:18420"/>
    </cofactor>
</comment>
<organism evidence="19 20">
    <name type="scientific">Pelagomonas calceolata</name>
    <dbReference type="NCBI Taxonomy" id="35677"/>
    <lineage>
        <taxon>Eukaryota</taxon>
        <taxon>Sar</taxon>
        <taxon>Stramenopiles</taxon>
        <taxon>Ochrophyta</taxon>
        <taxon>Pelagophyceae</taxon>
        <taxon>Pelagomonadales</taxon>
        <taxon>Pelagomonadaceae</taxon>
        <taxon>Pelagomonas</taxon>
    </lineage>
</organism>
<evidence type="ECO:0000256" key="13">
    <source>
        <dbReference type="ARBA" id="ARBA00022946"/>
    </source>
</evidence>
<evidence type="ECO:0000313" key="19">
    <source>
        <dbReference type="EMBL" id="CAH0379831.1"/>
    </source>
</evidence>
<evidence type="ECO:0000256" key="11">
    <source>
        <dbReference type="ARBA" id="ARBA00022833"/>
    </source>
</evidence>
<keyword evidence="11" id="KW-0862">Zinc</keyword>
<evidence type="ECO:0000313" key="20">
    <source>
        <dbReference type="Proteomes" id="UP000789595"/>
    </source>
</evidence>
<evidence type="ECO:0000259" key="18">
    <source>
        <dbReference type="Pfam" id="PF17177"/>
    </source>
</evidence>
<evidence type="ECO:0000256" key="8">
    <source>
        <dbReference type="ARBA" id="ARBA00022723"/>
    </source>
</evidence>
<evidence type="ECO:0000256" key="4">
    <source>
        <dbReference type="ARBA" id="ARBA00007626"/>
    </source>
</evidence>
<dbReference type="Gene3D" id="3.40.50.11980">
    <property type="match status" value="1"/>
</dbReference>
<dbReference type="GO" id="GO:0004526">
    <property type="term" value="F:ribonuclease P activity"/>
    <property type="evidence" value="ECO:0007669"/>
    <property type="project" value="UniProtKB-EC"/>
</dbReference>
<dbReference type="Pfam" id="PF16953">
    <property type="entry name" value="PRORP"/>
    <property type="match status" value="1"/>
</dbReference>
<proteinExistence type="inferred from homology"/>
<evidence type="ECO:0000256" key="10">
    <source>
        <dbReference type="ARBA" id="ARBA00022801"/>
    </source>
</evidence>
<dbReference type="PANTHER" id="PTHR13547">
    <property type="match status" value="1"/>
</dbReference>
<keyword evidence="20" id="KW-1185">Reference proteome</keyword>
<keyword evidence="6" id="KW-0819">tRNA processing</keyword>
<comment type="similarity">
    <text evidence="4">Belongs to the PPR family. P subfamily.</text>
</comment>
<keyword evidence="7" id="KW-0540">Nuclease</keyword>
<feature type="chain" id="PRO_5035304366" description="ribonuclease P" evidence="16">
    <location>
        <begin position="20"/>
        <end position="475"/>
    </location>
</feature>
<evidence type="ECO:0000256" key="5">
    <source>
        <dbReference type="ARBA" id="ARBA00012179"/>
    </source>
</evidence>
<reference evidence="19" key="1">
    <citation type="submission" date="2021-11" db="EMBL/GenBank/DDBJ databases">
        <authorList>
            <consortium name="Genoscope - CEA"/>
            <person name="William W."/>
        </authorList>
    </citation>
    <scope>NUCLEOTIDE SEQUENCE</scope>
</reference>
<evidence type="ECO:0000256" key="14">
    <source>
        <dbReference type="ARBA" id="ARBA00023128"/>
    </source>
</evidence>
<sequence length="475" mass="52305">MRRWAGLIVAACAAAVSFPSVRPKTQKVVLQRKQPVPQKPDDYARDIYQAIKRDDWPSALQAYQHARRARARLPTNCYNGILNGLAKRADGDACASVFEDMRVLSVEPTEASRTALAKAHALNGDGDKALEALRGGTDWTPKLRTYAPVLNCLFSSGRVEDALRVWREMVSRSVRPSGELIVAAVAAIDDDHTLATFLGSLGDVCLNRKQLEAIQQRAGGSFMHVTNGKLGNLQLPGAGLTTTELASVRQGLFDAASQSSERDKNELEKFDGFLRDHPWRFTAVVDGPNVAYLNQNYDGGRFRPLQIKAVVDVLEARGHRVLVTLPAKYCEAVVPNHSKFATPLPSQEAEQALEAEEIALLEEWRMRGMLYAVPRACHDDLYWILGTTYNCLAVSNDRARDHWTGVFDSEAQYRRWSRAAVASVAISPDGVELSCPPVHEHASFASISSEGASIAVAPEEDAGEWLRVDVVFKQN</sequence>
<dbReference type="EC" id="3.1.26.5" evidence="5"/>
<feature type="signal peptide" evidence="16">
    <location>
        <begin position="1"/>
        <end position="19"/>
    </location>
</feature>
<evidence type="ECO:0000256" key="7">
    <source>
        <dbReference type="ARBA" id="ARBA00022722"/>
    </source>
</evidence>
<evidence type="ECO:0000256" key="12">
    <source>
        <dbReference type="ARBA" id="ARBA00022842"/>
    </source>
</evidence>
<dbReference type="Gene3D" id="1.25.40.10">
    <property type="entry name" value="Tetratricopeptide repeat domain"/>
    <property type="match status" value="1"/>
</dbReference>
<dbReference type="EMBL" id="CAKKNE010000006">
    <property type="protein sequence ID" value="CAH0379831.1"/>
    <property type="molecule type" value="Genomic_DNA"/>
</dbReference>
<evidence type="ECO:0000259" key="17">
    <source>
        <dbReference type="Pfam" id="PF16953"/>
    </source>
</evidence>
<comment type="caution">
    <text evidence="19">The sequence shown here is derived from an EMBL/GenBank/DDBJ whole genome shotgun (WGS) entry which is preliminary data.</text>
</comment>
<protein>
    <recommendedName>
        <fullName evidence="5">ribonuclease P</fullName>
        <ecNumber evidence="5">3.1.26.5</ecNumber>
    </recommendedName>
</protein>
<dbReference type="GO" id="GO:0005739">
    <property type="term" value="C:mitochondrion"/>
    <property type="evidence" value="ECO:0007669"/>
    <property type="project" value="UniProtKB-SubCell"/>
</dbReference>
<comment type="subcellular location">
    <subcellularLocation>
        <location evidence="3">Mitochondrion</location>
    </subcellularLocation>
</comment>
<dbReference type="InterPro" id="IPR011990">
    <property type="entry name" value="TPR-like_helical_dom_sf"/>
</dbReference>
<keyword evidence="12" id="KW-0460">Magnesium</keyword>